<dbReference type="SUPFAM" id="SSF47781">
    <property type="entry name" value="RuvA domain 2-like"/>
    <property type="match status" value="1"/>
</dbReference>
<dbReference type="GO" id="GO:0015628">
    <property type="term" value="P:protein secretion by the type II secretion system"/>
    <property type="evidence" value="ECO:0007669"/>
    <property type="project" value="TreeGrafter"/>
</dbReference>
<dbReference type="GO" id="GO:0015627">
    <property type="term" value="C:type II protein secretion system complex"/>
    <property type="evidence" value="ECO:0007669"/>
    <property type="project" value="TreeGrafter"/>
</dbReference>
<dbReference type="PANTHER" id="PTHR21180">
    <property type="entry name" value="ENDONUCLEASE/EXONUCLEASE/PHOSPHATASE FAMILY DOMAIN-CONTAINING PROTEIN 1"/>
    <property type="match status" value="1"/>
</dbReference>
<dbReference type="EMBL" id="CP003788">
    <property type="protein sequence ID" value="AFR07223.1"/>
    <property type="molecule type" value="Genomic_DNA"/>
</dbReference>
<dbReference type="STRING" id="1205910.B005_3592"/>
<dbReference type="PANTHER" id="PTHR21180:SF32">
    <property type="entry name" value="ENDONUCLEASE_EXONUCLEASE_PHOSPHATASE FAMILY DOMAIN-CONTAINING PROTEIN 1"/>
    <property type="match status" value="1"/>
</dbReference>
<protein>
    <submittedName>
        <fullName evidence="3">Helix-hairpin-helix motif family protein</fullName>
    </submittedName>
</protein>
<dbReference type="Proteomes" id="UP000003779">
    <property type="component" value="Chromosome"/>
</dbReference>
<dbReference type="Gene3D" id="3.10.560.10">
    <property type="entry name" value="Outer membrane lipoprotein wza domain like"/>
    <property type="match status" value="1"/>
</dbReference>
<dbReference type="GO" id="GO:0006281">
    <property type="term" value="P:DNA repair"/>
    <property type="evidence" value="ECO:0007669"/>
    <property type="project" value="InterPro"/>
</dbReference>
<dbReference type="Pfam" id="PF12836">
    <property type="entry name" value="HHH_3"/>
    <property type="match status" value="1"/>
</dbReference>
<reference evidence="4" key="2">
    <citation type="submission" date="2012-08" db="EMBL/GenBank/DDBJ databases">
        <title>Whole-genome sequence of Nocardiopsis alba strain ATCC BAA-2165 associated with honeybees.</title>
        <authorList>
            <person name="Qiao J."/>
            <person name="Chen L."/>
            <person name="Li Y."/>
            <person name="Wang J."/>
            <person name="Zhang W."/>
            <person name="Chen S."/>
        </authorList>
    </citation>
    <scope>NUCLEOTIDE SEQUENCE [LARGE SCALE GENOMIC DNA]</scope>
    <source>
        <strain evidence="4">ATCC BAA-2165 / BE74</strain>
    </source>
</reference>
<evidence type="ECO:0000256" key="1">
    <source>
        <dbReference type="SAM" id="MobiDB-lite"/>
    </source>
</evidence>
<feature type="region of interest" description="Disordered" evidence="1">
    <location>
        <begin position="1"/>
        <end position="448"/>
    </location>
</feature>
<dbReference type="eggNOG" id="COG1555">
    <property type="taxonomic scope" value="Bacteria"/>
</dbReference>
<dbReference type="Pfam" id="PF10531">
    <property type="entry name" value="SLBB"/>
    <property type="match status" value="1"/>
</dbReference>
<organism evidence="3 4">
    <name type="scientific">Nocardiopsis alba (strain ATCC BAA-2165 / BE74)</name>
    <dbReference type="NCBI Taxonomy" id="1205910"/>
    <lineage>
        <taxon>Bacteria</taxon>
        <taxon>Bacillati</taxon>
        <taxon>Actinomycetota</taxon>
        <taxon>Actinomycetes</taxon>
        <taxon>Streptosporangiales</taxon>
        <taxon>Nocardiopsidaceae</taxon>
        <taxon>Nocardiopsis</taxon>
    </lineage>
</organism>
<feature type="compositionally biased region" description="Basic and acidic residues" evidence="1">
    <location>
        <begin position="346"/>
        <end position="362"/>
    </location>
</feature>
<dbReference type="GO" id="GO:0003677">
    <property type="term" value="F:DNA binding"/>
    <property type="evidence" value="ECO:0007669"/>
    <property type="project" value="InterPro"/>
</dbReference>
<proteinExistence type="predicted"/>
<feature type="compositionally biased region" description="Basic and acidic residues" evidence="1">
    <location>
        <begin position="229"/>
        <end position="244"/>
    </location>
</feature>
<dbReference type="AlphaFoldDB" id="J7L0Q5"/>
<dbReference type="KEGG" id="nal:B005_3592"/>
<dbReference type="Gene3D" id="1.10.150.280">
    <property type="entry name" value="AF1531-like domain"/>
    <property type="match status" value="1"/>
</dbReference>
<feature type="compositionally biased region" description="Pro residues" evidence="1">
    <location>
        <begin position="68"/>
        <end position="86"/>
    </location>
</feature>
<feature type="domain" description="Helix-hairpin-helix DNA-binding motif class 1" evidence="2">
    <location>
        <begin position="607"/>
        <end position="626"/>
    </location>
</feature>
<dbReference type="PATRIC" id="fig|1205910.3.peg.3397"/>
<feature type="domain" description="Helix-hairpin-helix DNA-binding motif class 1" evidence="2">
    <location>
        <begin position="638"/>
        <end position="657"/>
    </location>
</feature>
<dbReference type="OrthoDB" id="9758724at2"/>
<evidence type="ECO:0000313" key="4">
    <source>
        <dbReference type="Proteomes" id="UP000003779"/>
    </source>
</evidence>
<feature type="compositionally biased region" description="Basic and acidic residues" evidence="1">
    <location>
        <begin position="255"/>
        <end position="264"/>
    </location>
</feature>
<dbReference type="HOGENOM" id="CLU_414946_0_0_11"/>
<dbReference type="InterPro" id="IPR051675">
    <property type="entry name" value="Endo/Exo/Phosphatase_dom_1"/>
</dbReference>
<sequence>MPCAPYSLPGTTSPYRPSPGHEGDPPGRLDGLVTERHPVSEPREGRAPRPEGALPDEGARIEGLPGEIPTPRPEGGPSGTPGPSPEPSSADPRESPEAAPRGSEVIEEPITERLTPEPGPSNDHPPRTRATHPYRGTPPLERPTDRRAASHTPECLEEPTTERLLLAPRPGPTNDLPAHPEGTRPHRGRPLLGGSLDRRHENRRAASHTPECLEEPTTERLSLSPRPDPSGERVPRTAHREAIGHRPITRPRARPRNERRRETPSDLPAPERSSPSPGHGPTNGHPPLPRPREGGETALHSREGLDAATERLTLAPTRATPGDRVPHTGHHTVGDLPPFQGPKPSTWERPRTSSPSEPREKGGPAPSPEGVSTGEADPAEGRPPSPESAEPRRRGRRPEDSRRDPAEETGTRLSEELPSPSADRPPDVSPDRSLPGYTELLPDEPGSLLDRLTRGRFGELAPPRRSVTVLLVLGAVAVVIAFLTLRETPREVPELEPVSRASAEELEAVPEGGSPSTAPEPEGEVVVHVGGEVAEPGLYTMPAGSRVADAVEEAGGARADTDLDLLNLARPLTDGERILVGVEEEHTVDGASGEAGGPIDINRAGETELRTLPGIGEKRARQILAHREALGGSFGSVDDLLGVEGIAERTLENLRPHVTVG</sequence>
<feature type="compositionally biased region" description="Basic and acidic residues" evidence="1">
    <location>
        <begin position="19"/>
        <end position="49"/>
    </location>
</feature>
<reference evidence="3 4" key="1">
    <citation type="journal article" date="2012" name="J. Bacteriol.">
        <title>Whole-Genome Sequence of Nocardiopsis alba Strain ATCC BAA-2165, Associated with Honeybees.</title>
        <authorList>
            <person name="Qiao J."/>
            <person name="Chen L."/>
            <person name="Li Y."/>
            <person name="Wang J."/>
            <person name="Zhang W."/>
            <person name="Chen S."/>
        </authorList>
    </citation>
    <scope>NUCLEOTIDE SEQUENCE [LARGE SCALE GENOMIC DNA]</scope>
    <source>
        <strain evidence="4">ATCC BAA-2165 / BE74</strain>
    </source>
</reference>
<feature type="compositionally biased region" description="Basic and acidic residues" evidence="1">
    <location>
        <begin position="290"/>
        <end position="309"/>
    </location>
</feature>
<name>J7L0Q5_NOCAA</name>
<feature type="compositionally biased region" description="Basic and acidic residues" evidence="1">
    <location>
        <begin position="389"/>
        <end position="415"/>
    </location>
</feature>
<gene>
    <name evidence="3" type="ordered locus">B005_3592</name>
</gene>
<dbReference type="InterPro" id="IPR019554">
    <property type="entry name" value="Soluble_ligand-bd"/>
</dbReference>
<dbReference type="InterPro" id="IPR010994">
    <property type="entry name" value="RuvA_2-like"/>
</dbReference>
<dbReference type="SMART" id="SM00278">
    <property type="entry name" value="HhH1"/>
    <property type="match status" value="2"/>
</dbReference>
<accession>J7L0Q5</accession>
<dbReference type="InterPro" id="IPR003583">
    <property type="entry name" value="Hlx-hairpin-Hlx_DNA-bd_motif"/>
</dbReference>
<evidence type="ECO:0000259" key="2">
    <source>
        <dbReference type="SMART" id="SM00278"/>
    </source>
</evidence>
<evidence type="ECO:0000313" key="3">
    <source>
        <dbReference type="EMBL" id="AFR07223.1"/>
    </source>
</evidence>